<feature type="active site" description="Proton acceptor" evidence="7">
    <location>
        <position position="162"/>
    </location>
</feature>
<proteinExistence type="inferred from homology"/>
<dbReference type="FunFam" id="1.20.1220.12:FF:000001">
    <property type="entry name" value="Malate synthase"/>
    <property type="match status" value="1"/>
</dbReference>
<feature type="active site" description="Proton donor" evidence="7">
    <location>
        <position position="442"/>
    </location>
</feature>
<feature type="domain" description="Malate synthase N-terminal" evidence="9">
    <location>
        <begin position="12"/>
        <end position="71"/>
    </location>
</feature>
<evidence type="ECO:0000256" key="4">
    <source>
        <dbReference type="ARBA" id="ARBA00022532"/>
    </source>
</evidence>
<dbReference type="GO" id="GO:0005737">
    <property type="term" value="C:cytoplasm"/>
    <property type="evidence" value="ECO:0007669"/>
    <property type="project" value="TreeGrafter"/>
</dbReference>
<keyword evidence="4" id="KW-0816">Tricarboxylic acid cycle</keyword>
<evidence type="ECO:0000256" key="3">
    <source>
        <dbReference type="ARBA" id="ARBA00022435"/>
    </source>
</evidence>
<dbReference type="EC" id="2.3.3.9" evidence="2"/>
<reference evidence="11 12" key="1">
    <citation type="journal article" date="2014" name="BMC Genomics">
        <title>Architecture and functions of a multipartite genome of the methylotrophic bacterium Paracoccus aminophilus JCM 7686, containing primary and secondary chromids.</title>
        <authorList>
            <person name="Dziewit L."/>
            <person name="Czarnecki J."/>
            <person name="Wibberg D."/>
            <person name="Radlinska M."/>
            <person name="Mrozek P."/>
            <person name="Szymczak M."/>
            <person name="Schluter A."/>
            <person name="Puhler A."/>
            <person name="Bartosik D."/>
        </authorList>
    </citation>
    <scope>NUCLEOTIDE SEQUENCE [LARGE SCALE GENOMIC DNA]</scope>
    <source>
        <strain evidence="11">JCM 7686</strain>
        <plasmid evidence="12">Plasmid pAMI6</plasmid>
    </source>
</reference>
<dbReference type="SUPFAM" id="SSF51645">
    <property type="entry name" value="Malate synthase G"/>
    <property type="match status" value="1"/>
</dbReference>
<dbReference type="KEGG" id="pami:JCM7686_pAMI6p120"/>
<keyword evidence="11" id="KW-0614">Plasmid</keyword>
<dbReference type="PIRSF" id="PIRSF001363">
    <property type="entry name" value="Malate_synth"/>
    <property type="match status" value="1"/>
</dbReference>
<geneLocation type="plasmid" evidence="11 12">
    <name>pAMI6</name>
</geneLocation>
<dbReference type="HOGENOM" id="CLU_018928_3_0_5"/>
<evidence type="ECO:0000259" key="9">
    <source>
        <dbReference type="Pfam" id="PF20656"/>
    </source>
</evidence>
<protein>
    <recommendedName>
        <fullName evidence="2">malate synthase</fullName>
        <ecNumber evidence="2">2.3.3.9</ecNumber>
    </recommendedName>
</protein>
<dbReference type="Pfam" id="PF20656">
    <property type="entry name" value="MS_N"/>
    <property type="match status" value="1"/>
</dbReference>
<comment type="catalytic activity">
    <reaction evidence="6">
        <text>glyoxylate + acetyl-CoA + H2O = (S)-malate + CoA + H(+)</text>
        <dbReference type="Rhea" id="RHEA:18181"/>
        <dbReference type="ChEBI" id="CHEBI:15377"/>
        <dbReference type="ChEBI" id="CHEBI:15378"/>
        <dbReference type="ChEBI" id="CHEBI:15589"/>
        <dbReference type="ChEBI" id="CHEBI:36655"/>
        <dbReference type="ChEBI" id="CHEBI:57287"/>
        <dbReference type="ChEBI" id="CHEBI:57288"/>
        <dbReference type="EC" id="2.3.3.9"/>
    </reaction>
</comment>
<dbReference type="InterPro" id="IPR006252">
    <property type="entry name" value="Malate_synthA"/>
</dbReference>
<keyword evidence="12" id="KW-1185">Reference proteome</keyword>
<evidence type="ECO:0000256" key="1">
    <source>
        <dbReference type="ARBA" id="ARBA00006394"/>
    </source>
</evidence>
<name>S5Y7F3_PARAH</name>
<evidence type="ECO:0000256" key="5">
    <source>
        <dbReference type="ARBA" id="ARBA00022679"/>
    </source>
</evidence>
<keyword evidence="11" id="KW-0012">Acyltransferase</keyword>
<evidence type="ECO:0000313" key="11">
    <source>
        <dbReference type="EMBL" id="AGT11450.1"/>
    </source>
</evidence>
<keyword evidence="5 11" id="KW-0808">Transferase</keyword>
<dbReference type="FunFam" id="3.20.20.360:FF:000001">
    <property type="entry name" value="Malate synthase"/>
    <property type="match status" value="1"/>
</dbReference>
<dbReference type="InterPro" id="IPR001465">
    <property type="entry name" value="Malate_synthase_TIM"/>
</dbReference>
<dbReference type="PATRIC" id="fig|1367847.3.peg.4430"/>
<dbReference type="AlphaFoldDB" id="S5Y7F3"/>
<dbReference type="GO" id="GO:0006097">
    <property type="term" value="P:glyoxylate cycle"/>
    <property type="evidence" value="ECO:0007669"/>
    <property type="project" value="UniProtKB-KW"/>
</dbReference>
<dbReference type="EMBL" id="CP006654">
    <property type="protein sequence ID" value="AGT11450.1"/>
    <property type="molecule type" value="Genomic_DNA"/>
</dbReference>
<dbReference type="Gene3D" id="1.20.1220.12">
    <property type="entry name" value="Malate synthase, domain III"/>
    <property type="match status" value="1"/>
</dbReference>
<keyword evidence="3" id="KW-0329">Glyoxylate bypass</keyword>
<dbReference type="PANTHER" id="PTHR42902:SF1">
    <property type="entry name" value="MALATE SYNTHASE 1-RELATED"/>
    <property type="match status" value="1"/>
</dbReference>
<dbReference type="Pfam" id="PF20659">
    <property type="entry name" value="MS_C"/>
    <property type="match status" value="1"/>
</dbReference>
<evidence type="ECO:0000256" key="2">
    <source>
        <dbReference type="ARBA" id="ARBA00012636"/>
    </source>
</evidence>
<dbReference type="Gene3D" id="3.20.20.360">
    <property type="entry name" value="Malate synthase, domain 3"/>
    <property type="match status" value="1"/>
</dbReference>
<dbReference type="InterPro" id="IPR011076">
    <property type="entry name" value="Malate_synth_sf"/>
</dbReference>
<gene>
    <name evidence="11" type="ORF">JCM7686_pAMI6p120</name>
</gene>
<dbReference type="GO" id="GO:0006099">
    <property type="term" value="P:tricarboxylic acid cycle"/>
    <property type="evidence" value="ECO:0007669"/>
    <property type="project" value="UniProtKB-KW"/>
</dbReference>
<comment type="similarity">
    <text evidence="1">Belongs to the malate synthase family.</text>
</comment>
<evidence type="ECO:0000313" key="12">
    <source>
        <dbReference type="Proteomes" id="UP000015480"/>
    </source>
</evidence>
<dbReference type="Proteomes" id="UP000015480">
    <property type="component" value="Plasmid pAMI6"/>
</dbReference>
<organism evidence="11 12">
    <name type="scientific">Paracoccus aminophilus JCM 7686</name>
    <dbReference type="NCBI Taxonomy" id="1367847"/>
    <lineage>
        <taxon>Bacteria</taxon>
        <taxon>Pseudomonadati</taxon>
        <taxon>Pseudomonadota</taxon>
        <taxon>Alphaproteobacteria</taxon>
        <taxon>Rhodobacterales</taxon>
        <taxon>Paracoccaceae</taxon>
        <taxon>Paracoccus</taxon>
    </lineage>
</organism>
<sequence length="535" mass="59063">MPLDRSAQTSLPIVLRAAPEAGRVLTPEALAFVGTLQARFGLRLHAMMIARARHQERIDRGELPDYLSETTSIRQGIWEAAPAPLALRDRRVEILCPVDRKSLAAGLGSGAKVMIADFEDTTSPGFANIVTGHANLIDLRDGALHPAEDSPAGTETPALIIRPRGLHLNEANILAGGQPISAALFDFGLSLYHCGRALAERGQGPFYYLPKLQGQDEARFWNDVFLFAQEEIGLAPGTIRATVIIETLQAAFETDEIVWQLKDHIAGLCCGARDFTFSYIKTLRNHAAYVLPDRDALHMESAFLAAYTARVVKVCHRRGIHAIGGMSAALPVANDTDANRHAFDLVRHDKEREVSMGFDGCWVAHPGLVAVAQEVFDRQMPRANQISRPRQEWRIEPAMLLRPHQGQITLRGVQANIAIAMEYLSNWLMGRGTVPIAHLLEDAATAETSRAQLWQWVHHRAPVEFSDGEERLLTADWLGELIQAEIVRILDRIGPNAFHRGHYAPAARLVHEAATARLLPEFITLAAYDLLNALD</sequence>
<accession>S5Y7F3</accession>
<evidence type="ECO:0000256" key="6">
    <source>
        <dbReference type="ARBA" id="ARBA00047918"/>
    </source>
</evidence>
<dbReference type="InterPro" id="IPR048355">
    <property type="entry name" value="MS_C"/>
</dbReference>
<dbReference type="InterPro" id="IPR044856">
    <property type="entry name" value="Malate_synth_C_sf"/>
</dbReference>
<dbReference type="PANTHER" id="PTHR42902">
    <property type="entry name" value="MALATE SYNTHASE"/>
    <property type="match status" value="1"/>
</dbReference>
<evidence type="ECO:0000259" key="8">
    <source>
        <dbReference type="Pfam" id="PF01274"/>
    </source>
</evidence>
<feature type="domain" description="Malate synthase C-terminal" evidence="10">
    <location>
        <begin position="408"/>
        <end position="530"/>
    </location>
</feature>
<dbReference type="InterPro" id="IPR046363">
    <property type="entry name" value="MS_N_TIM-barrel_dom"/>
</dbReference>
<dbReference type="InterPro" id="IPR048356">
    <property type="entry name" value="MS_N"/>
</dbReference>
<dbReference type="OrthoDB" id="9768429at2"/>
<evidence type="ECO:0000256" key="7">
    <source>
        <dbReference type="PIRSR" id="PIRSR001363-1"/>
    </source>
</evidence>
<dbReference type="RefSeq" id="WP_020953221.1">
    <property type="nucleotide sequence ID" value="NC_022044.1"/>
</dbReference>
<dbReference type="GO" id="GO:0004474">
    <property type="term" value="F:malate synthase activity"/>
    <property type="evidence" value="ECO:0007669"/>
    <property type="project" value="UniProtKB-EC"/>
</dbReference>
<feature type="domain" description="Malate synthase TIM barrel" evidence="8">
    <location>
        <begin position="159"/>
        <end position="398"/>
    </location>
</feature>
<evidence type="ECO:0000259" key="10">
    <source>
        <dbReference type="Pfam" id="PF20659"/>
    </source>
</evidence>
<dbReference type="Pfam" id="PF01274">
    <property type="entry name" value="MS_TIM-barrel"/>
    <property type="match status" value="1"/>
</dbReference>